<sequence length="115" mass="12821">MAPGLAPLSFKTSSPQQREDVWLPTYDLACGTPNIRRIICGIRFEPGTLRPKAEALALGHRGLPCNWITAPIPEIIHAAQLRPSWTSTLIRPEEIGPRVRISLRKTIYSGLNHVF</sequence>
<accession>A0A4Y2VLI7</accession>
<dbReference type="EMBL" id="BGPR01049054">
    <property type="protein sequence ID" value="GBO26039.1"/>
    <property type="molecule type" value="Genomic_DNA"/>
</dbReference>
<evidence type="ECO:0000313" key="1">
    <source>
        <dbReference type="EMBL" id="GBO26039.1"/>
    </source>
</evidence>
<keyword evidence="2" id="KW-1185">Reference proteome</keyword>
<dbReference type="AlphaFoldDB" id="A0A4Y2VLI7"/>
<name>A0A4Y2VLI7_ARAVE</name>
<reference evidence="1 2" key="1">
    <citation type="journal article" date="2019" name="Sci. Rep.">
        <title>Orb-weaving spider Araneus ventricosus genome elucidates the spidroin gene catalogue.</title>
        <authorList>
            <person name="Kono N."/>
            <person name="Nakamura H."/>
            <person name="Ohtoshi R."/>
            <person name="Moran D.A.P."/>
            <person name="Shinohara A."/>
            <person name="Yoshida Y."/>
            <person name="Fujiwara M."/>
            <person name="Mori M."/>
            <person name="Tomita M."/>
            <person name="Arakawa K."/>
        </authorList>
    </citation>
    <scope>NUCLEOTIDE SEQUENCE [LARGE SCALE GENOMIC DNA]</scope>
</reference>
<organism evidence="1 2">
    <name type="scientific">Araneus ventricosus</name>
    <name type="common">Orbweaver spider</name>
    <name type="synonym">Epeira ventricosa</name>
    <dbReference type="NCBI Taxonomy" id="182803"/>
    <lineage>
        <taxon>Eukaryota</taxon>
        <taxon>Metazoa</taxon>
        <taxon>Ecdysozoa</taxon>
        <taxon>Arthropoda</taxon>
        <taxon>Chelicerata</taxon>
        <taxon>Arachnida</taxon>
        <taxon>Araneae</taxon>
        <taxon>Araneomorphae</taxon>
        <taxon>Entelegynae</taxon>
        <taxon>Araneoidea</taxon>
        <taxon>Araneidae</taxon>
        <taxon>Araneus</taxon>
    </lineage>
</organism>
<gene>
    <name evidence="1" type="ORF">AVEN_231601_1</name>
</gene>
<evidence type="ECO:0000313" key="2">
    <source>
        <dbReference type="Proteomes" id="UP000499080"/>
    </source>
</evidence>
<comment type="caution">
    <text evidence="1">The sequence shown here is derived from an EMBL/GenBank/DDBJ whole genome shotgun (WGS) entry which is preliminary data.</text>
</comment>
<protein>
    <submittedName>
        <fullName evidence="1">Uncharacterized protein</fullName>
    </submittedName>
</protein>
<dbReference type="Proteomes" id="UP000499080">
    <property type="component" value="Unassembled WGS sequence"/>
</dbReference>
<proteinExistence type="predicted"/>